<sequence length="81" mass="8895">MNGVVLRGIRSLRLRLPPLHNRCADDVDGVRSCAITSWSIAAEQDMIADKLIETNGIDVTGIYVQIQGRIRICSLTKANSD</sequence>
<keyword evidence="2" id="KW-1185">Reference proteome</keyword>
<dbReference type="Proteomes" id="UP001303046">
    <property type="component" value="Unassembled WGS sequence"/>
</dbReference>
<accession>A0ABR1D5V9</accession>
<name>A0ABR1D5V9_NECAM</name>
<protein>
    <submittedName>
        <fullName evidence="1">Uncharacterized protein</fullName>
    </submittedName>
</protein>
<proteinExistence type="predicted"/>
<comment type="caution">
    <text evidence="1">The sequence shown here is derived from an EMBL/GenBank/DDBJ whole genome shotgun (WGS) entry which is preliminary data.</text>
</comment>
<dbReference type="EMBL" id="JAVFWL010000003">
    <property type="protein sequence ID" value="KAK6745903.1"/>
    <property type="molecule type" value="Genomic_DNA"/>
</dbReference>
<evidence type="ECO:0000313" key="2">
    <source>
        <dbReference type="Proteomes" id="UP001303046"/>
    </source>
</evidence>
<reference evidence="1 2" key="1">
    <citation type="submission" date="2023-08" db="EMBL/GenBank/DDBJ databases">
        <title>A Necator americanus chromosomal reference genome.</title>
        <authorList>
            <person name="Ilik V."/>
            <person name="Petrzelkova K.J."/>
            <person name="Pardy F."/>
            <person name="Fuh T."/>
            <person name="Niatou-Singa F.S."/>
            <person name="Gouil Q."/>
            <person name="Baker L."/>
            <person name="Ritchie M.E."/>
            <person name="Jex A.R."/>
            <person name="Gazzola D."/>
            <person name="Li H."/>
            <person name="Toshio Fujiwara R."/>
            <person name="Zhan B."/>
            <person name="Aroian R.V."/>
            <person name="Pafco B."/>
            <person name="Schwarz E.M."/>
        </authorList>
    </citation>
    <scope>NUCLEOTIDE SEQUENCE [LARGE SCALE GENOMIC DNA]</scope>
    <source>
        <strain evidence="1 2">Aroian</strain>
        <tissue evidence="1">Whole animal</tissue>
    </source>
</reference>
<gene>
    <name evidence="1" type="primary">Necator_chrIII.g12940</name>
    <name evidence="1" type="ORF">RB195_012173</name>
</gene>
<evidence type="ECO:0000313" key="1">
    <source>
        <dbReference type="EMBL" id="KAK6745903.1"/>
    </source>
</evidence>
<organism evidence="1 2">
    <name type="scientific">Necator americanus</name>
    <name type="common">Human hookworm</name>
    <dbReference type="NCBI Taxonomy" id="51031"/>
    <lineage>
        <taxon>Eukaryota</taxon>
        <taxon>Metazoa</taxon>
        <taxon>Ecdysozoa</taxon>
        <taxon>Nematoda</taxon>
        <taxon>Chromadorea</taxon>
        <taxon>Rhabditida</taxon>
        <taxon>Rhabditina</taxon>
        <taxon>Rhabditomorpha</taxon>
        <taxon>Strongyloidea</taxon>
        <taxon>Ancylostomatidae</taxon>
        <taxon>Bunostominae</taxon>
        <taxon>Necator</taxon>
    </lineage>
</organism>